<evidence type="ECO:0000313" key="1">
    <source>
        <dbReference type="EMBL" id="KAI9901690.1"/>
    </source>
</evidence>
<dbReference type="Proteomes" id="UP001163324">
    <property type="component" value="Chromosome 3"/>
</dbReference>
<comment type="caution">
    <text evidence="1">The sequence shown here is derived from an EMBL/GenBank/DDBJ whole genome shotgun (WGS) entry which is preliminary data.</text>
</comment>
<reference evidence="1" key="1">
    <citation type="submission" date="2022-10" db="EMBL/GenBank/DDBJ databases">
        <title>Complete Genome of Trichothecium roseum strain YXFP-22015, a Plant Pathogen Isolated from Citrus.</title>
        <authorList>
            <person name="Wang Y."/>
            <person name="Zhu L."/>
        </authorList>
    </citation>
    <scope>NUCLEOTIDE SEQUENCE</scope>
    <source>
        <strain evidence="1">YXFP-22015</strain>
    </source>
</reference>
<dbReference type="EMBL" id="CM047942">
    <property type="protein sequence ID" value="KAI9901690.1"/>
    <property type="molecule type" value="Genomic_DNA"/>
</dbReference>
<name>A0ACC0V5E0_9HYPO</name>
<sequence>MQHYEPDFRLDMDDSSFTLCTQTMACPSASGSFSSASSLHDPFTPTSRRSTPNQVGLENDVYQGTQSLDLTPPPASKGNFMFGGHAVKNEPETMTFYPSLPSTPMKKIDGFTDEYGQILDMGFTGQMPLGNLTPSNSFAINTFSPEAAVGPYMMTPTQSLSGSDSGLTEGGSTWSIPTATESPISFFNMADADGLDLERHSISPAAVYPLPGNGHSPDRCHVQRKMMLEEAQRRTSQLQRAQFRACRRKAEKGQAGSMNVVRRAMCKCDYLGCNKAFRRNEHLKRHKQTFHGEGPNRFRCEFCGKDQFNRQDNLNNHRKLHARPNNRNRGVEFKIEAVAIIEMEERSRKKRAPPKAKMSAKVEDFSKF</sequence>
<protein>
    <submittedName>
        <fullName evidence="1">Uncharacterized protein</fullName>
    </submittedName>
</protein>
<organism evidence="1 2">
    <name type="scientific">Trichothecium roseum</name>
    <dbReference type="NCBI Taxonomy" id="47278"/>
    <lineage>
        <taxon>Eukaryota</taxon>
        <taxon>Fungi</taxon>
        <taxon>Dikarya</taxon>
        <taxon>Ascomycota</taxon>
        <taxon>Pezizomycotina</taxon>
        <taxon>Sordariomycetes</taxon>
        <taxon>Hypocreomycetidae</taxon>
        <taxon>Hypocreales</taxon>
        <taxon>Hypocreales incertae sedis</taxon>
        <taxon>Trichothecium</taxon>
    </lineage>
</organism>
<evidence type="ECO:0000313" key="2">
    <source>
        <dbReference type="Proteomes" id="UP001163324"/>
    </source>
</evidence>
<proteinExistence type="predicted"/>
<accession>A0ACC0V5E0</accession>
<keyword evidence="2" id="KW-1185">Reference proteome</keyword>
<gene>
    <name evidence="1" type="ORF">N3K66_003507</name>
</gene>